<evidence type="ECO:0000313" key="3">
    <source>
        <dbReference type="Proteomes" id="UP001165378"/>
    </source>
</evidence>
<proteinExistence type="predicted"/>
<sequence>MSLPFDDVRKLVGRTAVYTAPEELGRALVRQFALGTGDDNPLYSDADLAKAWGHDDVVVPPTLICDTNQYTGLLPDADGFPGHSWGIEIPGTRKIRGGNAYTFHRPVHPGDVVTAHWTLTGVKERTNAAGRAMLIVTSVVRYTNQHGDALADNEETVIWAELPSAPSPEGPS</sequence>
<reference evidence="2" key="1">
    <citation type="submission" date="2022-01" db="EMBL/GenBank/DDBJ databases">
        <title>Genome-Based Taxonomic Classification of the Phylum Actinobacteria.</title>
        <authorList>
            <person name="Gao Y."/>
        </authorList>
    </citation>
    <scope>NUCLEOTIDE SEQUENCE</scope>
    <source>
        <strain evidence="2">KLBMP 8922</strain>
    </source>
</reference>
<dbReference type="InterPro" id="IPR039569">
    <property type="entry name" value="FAS1-like_DH_region"/>
</dbReference>
<accession>A0AA41PX82</accession>
<evidence type="ECO:0000313" key="2">
    <source>
        <dbReference type="EMBL" id="MCF2526494.1"/>
    </source>
</evidence>
<dbReference type="SUPFAM" id="SSF54637">
    <property type="entry name" value="Thioesterase/thiol ester dehydrase-isomerase"/>
    <property type="match status" value="1"/>
</dbReference>
<dbReference type="EMBL" id="JAKFHA010000002">
    <property type="protein sequence ID" value="MCF2526494.1"/>
    <property type="molecule type" value="Genomic_DNA"/>
</dbReference>
<protein>
    <submittedName>
        <fullName evidence="2">MaoC family dehydratase N-terminal domain-containing protein</fullName>
    </submittedName>
</protein>
<dbReference type="AlphaFoldDB" id="A0AA41PX82"/>
<keyword evidence="3" id="KW-1185">Reference proteome</keyword>
<name>A0AA41PX82_9ACTN</name>
<gene>
    <name evidence="2" type="ORF">LZ495_04565</name>
</gene>
<comment type="caution">
    <text evidence="2">The sequence shown here is derived from an EMBL/GenBank/DDBJ whole genome shotgun (WGS) entry which is preliminary data.</text>
</comment>
<dbReference type="Pfam" id="PF13452">
    <property type="entry name" value="FAS1_DH_region"/>
    <property type="match status" value="1"/>
</dbReference>
<feature type="domain" description="FAS1-like dehydratase" evidence="1">
    <location>
        <begin position="18"/>
        <end position="152"/>
    </location>
</feature>
<dbReference type="Gene3D" id="3.10.129.10">
    <property type="entry name" value="Hotdog Thioesterase"/>
    <property type="match status" value="1"/>
</dbReference>
<dbReference type="RefSeq" id="WP_235050590.1">
    <property type="nucleotide sequence ID" value="NZ_JAKFHA010000002.1"/>
</dbReference>
<dbReference type="Proteomes" id="UP001165378">
    <property type="component" value="Unassembled WGS sequence"/>
</dbReference>
<dbReference type="InterPro" id="IPR029069">
    <property type="entry name" value="HotDog_dom_sf"/>
</dbReference>
<evidence type="ECO:0000259" key="1">
    <source>
        <dbReference type="Pfam" id="PF13452"/>
    </source>
</evidence>
<organism evidence="2 3">
    <name type="scientific">Yinghuangia soli</name>
    <dbReference type="NCBI Taxonomy" id="2908204"/>
    <lineage>
        <taxon>Bacteria</taxon>
        <taxon>Bacillati</taxon>
        <taxon>Actinomycetota</taxon>
        <taxon>Actinomycetes</taxon>
        <taxon>Kitasatosporales</taxon>
        <taxon>Streptomycetaceae</taxon>
        <taxon>Yinghuangia</taxon>
    </lineage>
</organism>
<dbReference type="CDD" id="cd03441">
    <property type="entry name" value="R_hydratase_like"/>
    <property type="match status" value="1"/>
</dbReference>